<dbReference type="AlphaFoldDB" id="A0A382ND49"/>
<dbReference type="GO" id="GO:0016491">
    <property type="term" value="F:oxidoreductase activity"/>
    <property type="evidence" value="ECO:0007669"/>
    <property type="project" value="UniProtKB-KW"/>
</dbReference>
<comment type="similarity">
    <text evidence="1">Belongs to the Gfo/Idh/MocA family.</text>
</comment>
<accession>A0A382ND49</accession>
<dbReference type="InterPro" id="IPR051317">
    <property type="entry name" value="Gfo/Idh/MocA_oxidoreduct"/>
</dbReference>
<dbReference type="PANTHER" id="PTHR43708">
    <property type="entry name" value="CONSERVED EXPRESSED OXIDOREDUCTASE (EUROFUNG)"/>
    <property type="match status" value="1"/>
</dbReference>
<evidence type="ECO:0000313" key="4">
    <source>
        <dbReference type="EMBL" id="SVC58177.1"/>
    </source>
</evidence>
<evidence type="ECO:0000256" key="2">
    <source>
        <dbReference type="ARBA" id="ARBA00023002"/>
    </source>
</evidence>
<dbReference type="Pfam" id="PF01408">
    <property type="entry name" value="GFO_IDH_MocA"/>
    <property type="match status" value="1"/>
</dbReference>
<feature type="non-terminal residue" evidence="4">
    <location>
        <position position="308"/>
    </location>
</feature>
<proteinExistence type="inferred from homology"/>
<dbReference type="InterPro" id="IPR000683">
    <property type="entry name" value="Gfo/Idh/MocA-like_OxRdtase_N"/>
</dbReference>
<dbReference type="EMBL" id="UINC01099138">
    <property type="protein sequence ID" value="SVC58177.1"/>
    <property type="molecule type" value="Genomic_DNA"/>
</dbReference>
<dbReference type="Gene3D" id="3.40.50.720">
    <property type="entry name" value="NAD(P)-binding Rossmann-like Domain"/>
    <property type="match status" value="1"/>
</dbReference>
<keyword evidence="2" id="KW-0560">Oxidoreductase</keyword>
<gene>
    <name evidence="4" type="ORF">METZ01_LOCUS311031</name>
</gene>
<dbReference type="PANTHER" id="PTHR43708:SF5">
    <property type="entry name" value="CONSERVED EXPRESSED OXIDOREDUCTASE (EUROFUNG)-RELATED"/>
    <property type="match status" value="1"/>
</dbReference>
<dbReference type="InterPro" id="IPR036291">
    <property type="entry name" value="NAD(P)-bd_dom_sf"/>
</dbReference>
<reference evidence="4" key="1">
    <citation type="submission" date="2018-05" db="EMBL/GenBank/DDBJ databases">
        <authorList>
            <person name="Lanie J.A."/>
            <person name="Ng W.-L."/>
            <person name="Kazmierczak K.M."/>
            <person name="Andrzejewski T.M."/>
            <person name="Davidsen T.M."/>
            <person name="Wayne K.J."/>
            <person name="Tettelin H."/>
            <person name="Glass J.I."/>
            <person name="Rusch D."/>
            <person name="Podicherti R."/>
            <person name="Tsui H.-C.T."/>
            <person name="Winkler M.E."/>
        </authorList>
    </citation>
    <scope>NUCLEOTIDE SEQUENCE</scope>
</reference>
<evidence type="ECO:0000259" key="3">
    <source>
        <dbReference type="Pfam" id="PF01408"/>
    </source>
</evidence>
<name>A0A382ND49_9ZZZZ</name>
<organism evidence="4">
    <name type="scientific">marine metagenome</name>
    <dbReference type="NCBI Taxonomy" id="408172"/>
    <lineage>
        <taxon>unclassified sequences</taxon>
        <taxon>metagenomes</taxon>
        <taxon>ecological metagenomes</taxon>
    </lineage>
</organism>
<dbReference type="GO" id="GO:0000166">
    <property type="term" value="F:nucleotide binding"/>
    <property type="evidence" value="ECO:0007669"/>
    <property type="project" value="InterPro"/>
</dbReference>
<feature type="domain" description="Gfo/Idh/MocA-like oxidoreductase N-terminal" evidence="3">
    <location>
        <begin position="68"/>
        <end position="168"/>
    </location>
</feature>
<protein>
    <recommendedName>
        <fullName evidence="3">Gfo/Idh/MocA-like oxidoreductase N-terminal domain-containing protein</fullName>
    </recommendedName>
</protein>
<sequence length="308" mass="33485">MTKDRSPIRVGLIRCDTHGAYYGALMAKHDPLQLQRPLSQGQPSRYSWQEGGAHYYHYTDYANASRMTVDFVEGFRIVKVWDEHRDAAECLAAVFKHPPEVCDRFEDVSDDVDLVFIADCNGDGSDHLELARPGLERSVPPFVDKPLAYTLDDARQIVNLAEENGVPLAAISILRALPDAALFSNRLAEVGPLQFGCIQGGGPSLAGQIHTISLAQHIFGDGVTAVRAMGDEGPNTIHLEFGGRTDRPSQGVTLNCDVGLVWHCAFHVSAFGPAGAIHSAPLGDFVFPFGAAEILRQVREMGHTGRSP</sequence>
<dbReference type="SUPFAM" id="SSF51735">
    <property type="entry name" value="NAD(P)-binding Rossmann-fold domains"/>
    <property type="match status" value="1"/>
</dbReference>
<evidence type="ECO:0000256" key="1">
    <source>
        <dbReference type="ARBA" id="ARBA00010928"/>
    </source>
</evidence>